<sequence>MRRLDAATEAVLRYRRPEPWCWELVVQAVCDDMHSTWDADHALLQAGPAVSAYADPIAASLKSRLGLFARASAHEVETLTLALAGMGDLRALPGLRSLAQGGPLPYGFRRPRILAALPASELLPLVLPDLRRDPVDYHASTAVLELLAAWGPDAAPAVPEVVRHLDTPYAYDALRVLGGIGAPAVSAADRLAAFATGRDPHSGRHHPRRAAWSHWRVTGDPTLALDVCGVAVRSGTGAHGLPFLADLGPLAAAHADTVRALLQSPGAWTRVAAAHAYWRITGDAEPAVPVLLAEVDPDWAGRPAMPVREAVHRLGEIGAPAATAVPRLVRILAQEERLSHPYERERILVDAAYVRTLTEALERIAPGAAGSVPAPPSKELVPVSSPAAGPGFLRRWLR</sequence>
<protein>
    <recommendedName>
        <fullName evidence="3">HEAT repeat domain-containing protein</fullName>
    </recommendedName>
</protein>
<dbReference type="EMBL" id="CP108090">
    <property type="protein sequence ID" value="WUQ14953.1"/>
    <property type="molecule type" value="Genomic_DNA"/>
</dbReference>
<accession>A0ABZ1THS9</accession>
<keyword evidence="2" id="KW-1185">Reference proteome</keyword>
<gene>
    <name evidence="1" type="ORF">OG517_28055</name>
</gene>
<proteinExistence type="predicted"/>
<name>A0ABZ1THS9_STRVG</name>
<evidence type="ECO:0008006" key="3">
    <source>
        <dbReference type="Google" id="ProtNLM"/>
    </source>
</evidence>
<reference evidence="1" key="1">
    <citation type="submission" date="2022-10" db="EMBL/GenBank/DDBJ databases">
        <title>The complete genomes of actinobacterial strains from the NBC collection.</title>
        <authorList>
            <person name="Joergensen T.S."/>
            <person name="Alvarez Arevalo M."/>
            <person name="Sterndorff E.B."/>
            <person name="Faurdal D."/>
            <person name="Vuksanovic O."/>
            <person name="Mourched A.-S."/>
            <person name="Charusanti P."/>
            <person name="Shaw S."/>
            <person name="Blin K."/>
            <person name="Weber T."/>
        </authorList>
    </citation>
    <scope>NUCLEOTIDE SEQUENCE</scope>
    <source>
        <strain evidence="1">NBC_00248</strain>
    </source>
</reference>
<dbReference type="RefSeq" id="WP_328963585.1">
    <property type="nucleotide sequence ID" value="NZ_CP108090.1"/>
</dbReference>
<evidence type="ECO:0000313" key="2">
    <source>
        <dbReference type="Proteomes" id="UP001432039"/>
    </source>
</evidence>
<evidence type="ECO:0000313" key="1">
    <source>
        <dbReference type="EMBL" id="WUQ14953.1"/>
    </source>
</evidence>
<organism evidence="1 2">
    <name type="scientific">Streptomyces virginiae</name>
    <name type="common">Streptomyces cinnamonensis</name>
    <dbReference type="NCBI Taxonomy" id="1961"/>
    <lineage>
        <taxon>Bacteria</taxon>
        <taxon>Bacillati</taxon>
        <taxon>Actinomycetota</taxon>
        <taxon>Actinomycetes</taxon>
        <taxon>Kitasatosporales</taxon>
        <taxon>Streptomycetaceae</taxon>
        <taxon>Streptomyces</taxon>
    </lineage>
</organism>
<dbReference type="Proteomes" id="UP001432039">
    <property type="component" value="Chromosome"/>
</dbReference>